<comment type="caution">
    <text evidence="3">The sequence shown here is derived from an EMBL/GenBank/DDBJ whole genome shotgun (WGS) entry which is preliminary data.</text>
</comment>
<accession>A0AA88GXR5</accession>
<keyword evidence="2" id="KW-1133">Transmembrane helix</keyword>
<gene>
    <name evidence="3" type="ORF">C9374_000914</name>
</gene>
<reference evidence="3 4" key="1">
    <citation type="journal article" date="2018" name="BMC Genomics">
        <title>The genome of Naegleria lovaniensis, the basis for a comparative approach to unravel pathogenicity factors of the human pathogenic amoeba N. fowleri.</title>
        <authorList>
            <person name="Liechti N."/>
            <person name="Schurch N."/>
            <person name="Bruggmann R."/>
            <person name="Wittwer M."/>
        </authorList>
    </citation>
    <scope>NUCLEOTIDE SEQUENCE [LARGE SCALE GENOMIC DNA]</scope>
    <source>
        <strain evidence="3 4">ATCC 30569</strain>
    </source>
</reference>
<name>A0AA88GXR5_NAELO</name>
<evidence type="ECO:0000313" key="4">
    <source>
        <dbReference type="Proteomes" id="UP000816034"/>
    </source>
</evidence>
<evidence type="ECO:0000256" key="1">
    <source>
        <dbReference type="SAM" id="Coils"/>
    </source>
</evidence>
<dbReference type="RefSeq" id="XP_044552056.1">
    <property type="nucleotide sequence ID" value="XM_044699294.1"/>
</dbReference>
<organism evidence="3 4">
    <name type="scientific">Naegleria lovaniensis</name>
    <name type="common">Amoeba</name>
    <dbReference type="NCBI Taxonomy" id="51637"/>
    <lineage>
        <taxon>Eukaryota</taxon>
        <taxon>Discoba</taxon>
        <taxon>Heterolobosea</taxon>
        <taxon>Tetramitia</taxon>
        <taxon>Eutetramitia</taxon>
        <taxon>Vahlkampfiidae</taxon>
        <taxon>Naegleria</taxon>
    </lineage>
</organism>
<keyword evidence="4" id="KW-1185">Reference proteome</keyword>
<sequence>MYRSFFLNLVILKILTTAFIIFIIGWKDHRFVECTATGNTNTADMDISVLSRFADSIQLSESDKIKTAHLEAVVRKAIALKVEEALKNNTARVIRTEDPFGRKYHVEVPEYSFLQSLTDPNQQVQALNVESLKVDNSSPYAQQALELDALFSSLEQYLGTKQTSSMFAFNLYESELIKSQVEVEEATNLFIQYMKEFDTAETKFKATQQLYEAQKNDFMPIFEAYNQKVSEFNDIVEKYNENIQDIEDQIEKLEIQSRVVIE</sequence>
<dbReference type="EMBL" id="PYSW02000011">
    <property type="protein sequence ID" value="KAG2388064.1"/>
    <property type="molecule type" value="Genomic_DNA"/>
</dbReference>
<protein>
    <submittedName>
        <fullName evidence="3">Uncharacterized protein</fullName>
    </submittedName>
</protein>
<feature type="coiled-coil region" evidence="1">
    <location>
        <begin position="222"/>
        <end position="256"/>
    </location>
</feature>
<keyword evidence="2" id="KW-0472">Membrane</keyword>
<proteinExistence type="predicted"/>
<evidence type="ECO:0000313" key="3">
    <source>
        <dbReference type="EMBL" id="KAG2388064.1"/>
    </source>
</evidence>
<keyword evidence="2" id="KW-0812">Transmembrane</keyword>
<dbReference type="GeneID" id="68093370"/>
<keyword evidence="1" id="KW-0175">Coiled coil</keyword>
<evidence type="ECO:0000256" key="2">
    <source>
        <dbReference type="SAM" id="Phobius"/>
    </source>
</evidence>
<dbReference type="AlphaFoldDB" id="A0AA88GXR5"/>
<dbReference type="Proteomes" id="UP000816034">
    <property type="component" value="Unassembled WGS sequence"/>
</dbReference>
<feature type="transmembrane region" description="Helical" evidence="2">
    <location>
        <begin position="6"/>
        <end position="26"/>
    </location>
</feature>